<dbReference type="CDD" id="cd00761">
    <property type="entry name" value="Glyco_tranf_GTA_type"/>
    <property type="match status" value="1"/>
</dbReference>
<keyword evidence="6" id="KW-1185">Reference proteome</keyword>
<evidence type="ECO:0000259" key="4">
    <source>
        <dbReference type="Pfam" id="PF00535"/>
    </source>
</evidence>
<feature type="domain" description="Glycosyltransferase 2-like" evidence="4">
    <location>
        <begin position="29"/>
        <end position="112"/>
    </location>
</feature>
<keyword evidence="3" id="KW-0808">Transferase</keyword>
<keyword evidence="2" id="KW-0328">Glycosyltransferase</keyword>
<accession>A0ABP9PP89</accession>
<dbReference type="PANTHER" id="PTHR43179:SF12">
    <property type="entry name" value="GALACTOFURANOSYLTRANSFERASE GLFT2"/>
    <property type="match status" value="1"/>
</dbReference>
<evidence type="ECO:0000313" key="5">
    <source>
        <dbReference type="EMBL" id="GAA5149926.1"/>
    </source>
</evidence>
<gene>
    <name evidence="5" type="ORF">GCM10023213_48250</name>
</gene>
<evidence type="ECO:0000256" key="2">
    <source>
        <dbReference type="ARBA" id="ARBA00022676"/>
    </source>
</evidence>
<dbReference type="Pfam" id="PF00535">
    <property type="entry name" value="Glycos_transf_2"/>
    <property type="match status" value="1"/>
</dbReference>
<dbReference type="InterPro" id="IPR001173">
    <property type="entry name" value="Glyco_trans_2-like"/>
</dbReference>
<evidence type="ECO:0000313" key="6">
    <source>
        <dbReference type="Proteomes" id="UP001499852"/>
    </source>
</evidence>
<organism evidence="5 6">
    <name type="scientific">Prosthecobacter algae</name>
    <dbReference type="NCBI Taxonomy" id="1144682"/>
    <lineage>
        <taxon>Bacteria</taxon>
        <taxon>Pseudomonadati</taxon>
        <taxon>Verrucomicrobiota</taxon>
        <taxon>Verrucomicrobiia</taxon>
        <taxon>Verrucomicrobiales</taxon>
        <taxon>Verrucomicrobiaceae</taxon>
        <taxon>Prosthecobacter</taxon>
    </lineage>
</organism>
<comment type="similarity">
    <text evidence="1">Belongs to the glycosyltransferase 2 family.</text>
</comment>
<name>A0ABP9PP89_9BACT</name>
<dbReference type="PANTHER" id="PTHR43179">
    <property type="entry name" value="RHAMNOSYLTRANSFERASE WBBL"/>
    <property type="match status" value="1"/>
</dbReference>
<dbReference type="Proteomes" id="UP001499852">
    <property type="component" value="Unassembled WGS sequence"/>
</dbReference>
<dbReference type="EMBL" id="BAABIA010000016">
    <property type="protein sequence ID" value="GAA5149926.1"/>
    <property type="molecule type" value="Genomic_DNA"/>
</dbReference>
<dbReference type="SUPFAM" id="SSF53448">
    <property type="entry name" value="Nucleotide-diphospho-sugar transferases"/>
    <property type="match status" value="1"/>
</dbReference>
<dbReference type="Gene3D" id="3.90.550.10">
    <property type="entry name" value="Spore Coat Polysaccharide Biosynthesis Protein SpsA, Chain A"/>
    <property type="match status" value="1"/>
</dbReference>
<dbReference type="InterPro" id="IPR029044">
    <property type="entry name" value="Nucleotide-diphossugar_trans"/>
</dbReference>
<evidence type="ECO:0000256" key="1">
    <source>
        <dbReference type="ARBA" id="ARBA00006739"/>
    </source>
</evidence>
<sequence length="312" mass="35069">MVTVALASRNEVAMLVMTVISSVEAFRAAGVPGEVLVVDNSDEAVHAAVRSALSGQIKDGVVRLLREESPSIAVTTDRAHREARGEYVLYFDSHCLLGAGTLEKMLDFFARHSGERIGFLHAPIQWAHMSASSRMTHFQVDRTRMGEWAGAKRVKEEQRVTWKGMPHMIRRETYEKIGGLGCCAEHRLGWGIMRYLGMKPWLLGYENWAIPEGVVYHFGEWPDEVKPFAQYRNYHKSGEERVGSALAVAAYVFGGEDFLRSEYEAQMKPFFPSVDAALAAAKRLGEAERQWMLSNQVCSINQLFSNPPWNTL</sequence>
<comment type="caution">
    <text evidence="5">The sequence shown here is derived from an EMBL/GenBank/DDBJ whole genome shotgun (WGS) entry which is preliminary data.</text>
</comment>
<reference evidence="6" key="1">
    <citation type="journal article" date="2019" name="Int. J. Syst. Evol. Microbiol.">
        <title>The Global Catalogue of Microorganisms (GCM) 10K type strain sequencing project: providing services to taxonomists for standard genome sequencing and annotation.</title>
        <authorList>
            <consortium name="The Broad Institute Genomics Platform"/>
            <consortium name="The Broad Institute Genome Sequencing Center for Infectious Disease"/>
            <person name="Wu L."/>
            <person name="Ma J."/>
        </authorList>
    </citation>
    <scope>NUCLEOTIDE SEQUENCE [LARGE SCALE GENOMIC DNA]</scope>
    <source>
        <strain evidence="6">JCM 18053</strain>
    </source>
</reference>
<protein>
    <recommendedName>
        <fullName evidence="4">Glycosyltransferase 2-like domain-containing protein</fullName>
    </recommendedName>
</protein>
<evidence type="ECO:0000256" key="3">
    <source>
        <dbReference type="ARBA" id="ARBA00022679"/>
    </source>
</evidence>
<proteinExistence type="inferred from homology"/>